<proteinExistence type="predicted"/>
<dbReference type="Proteomes" id="UP000033647">
    <property type="component" value="Unassembled WGS sequence"/>
</dbReference>
<gene>
    <name evidence="2" type="ORF">TI39_contig279g00027</name>
</gene>
<keyword evidence="3" id="KW-1185">Reference proteome</keyword>
<feature type="region of interest" description="Disordered" evidence="1">
    <location>
        <begin position="161"/>
        <end position="182"/>
    </location>
</feature>
<evidence type="ECO:0000313" key="2">
    <source>
        <dbReference type="EMBL" id="KJY01718.1"/>
    </source>
</evidence>
<accession>A0A0F4GXF6</accession>
<name>A0A0F4GXF6_9PEZI</name>
<sequence length="227" mass="24951">MGNIEYHATHGTVLDLQFRNDLAKGVLATNNRALLFRTLHALAKLRECSAICWGLEQTSRSRVFIFVDWKGPADSTGRPALPLGALGRVLSGAPHIHDVIFPGSLRALGSSSTMRFCLLRSDATRELAQYTDAVLDDQTWQANLKADSHYFLASFPSHSPSPWANHPRAPTKDEREGPPSSTVIELPGFEYLTVAAIPLAMPREDAVPRKVEEAASVFETGDDWVMV</sequence>
<comment type="caution">
    <text evidence="2">The sequence shown here is derived from an EMBL/GenBank/DDBJ whole genome shotgun (WGS) entry which is preliminary data.</text>
</comment>
<evidence type="ECO:0000256" key="1">
    <source>
        <dbReference type="SAM" id="MobiDB-lite"/>
    </source>
</evidence>
<reference evidence="2 3" key="1">
    <citation type="submission" date="2015-03" db="EMBL/GenBank/DDBJ databases">
        <title>RNA-seq based gene annotation and comparative genomics of four Zymoseptoria species reveal species-specific pathogenicity related genes and transposable element activity.</title>
        <authorList>
            <person name="Grandaubert J."/>
            <person name="Bhattacharyya A."/>
            <person name="Stukenbrock E.H."/>
        </authorList>
    </citation>
    <scope>NUCLEOTIDE SEQUENCE [LARGE SCALE GENOMIC DNA]</scope>
    <source>
        <strain evidence="2 3">Zb18110</strain>
    </source>
</reference>
<protein>
    <submittedName>
        <fullName evidence="2">Uncharacterized protein</fullName>
    </submittedName>
</protein>
<dbReference type="EMBL" id="LAFY01000271">
    <property type="protein sequence ID" value="KJY01718.1"/>
    <property type="molecule type" value="Genomic_DNA"/>
</dbReference>
<dbReference type="AlphaFoldDB" id="A0A0F4GXF6"/>
<evidence type="ECO:0000313" key="3">
    <source>
        <dbReference type="Proteomes" id="UP000033647"/>
    </source>
</evidence>
<organism evidence="2 3">
    <name type="scientific">Zymoseptoria brevis</name>
    <dbReference type="NCBI Taxonomy" id="1047168"/>
    <lineage>
        <taxon>Eukaryota</taxon>
        <taxon>Fungi</taxon>
        <taxon>Dikarya</taxon>
        <taxon>Ascomycota</taxon>
        <taxon>Pezizomycotina</taxon>
        <taxon>Dothideomycetes</taxon>
        <taxon>Dothideomycetidae</taxon>
        <taxon>Mycosphaerellales</taxon>
        <taxon>Mycosphaerellaceae</taxon>
        <taxon>Zymoseptoria</taxon>
    </lineage>
</organism>